<evidence type="ECO:0000256" key="1">
    <source>
        <dbReference type="SAM" id="MobiDB-lite"/>
    </source>
</evidence>
<evidence type="ECO:0000256" key="2">
    <source>
        <dbReference type="SAM" id="Phobius"/>
    </source>
</evidence>
<dbReference type="AlphaFoldDB" id="A0A165P7K7"/>
<keyword evidence="4" id="KW-1185">Reference proteome</keyword>
<sequence length="279" mass="30662">MHKLSVPTLSNIPSLSGSSGSGSIPPSGLCTPSDDDRRPTATRDFFSKSLTASMEDLFATPRPKYGLPEPIDDEDMDVTAGSMLEEKYSDHARVHLKGPHRSAAQDGFDEGPLEISSGHSLASLDIPVPAAPIVSAEMWTAKRLLCVATKVLFFLPWCVAVGGAIMLSPRHLHLVAFNTGYVSYERGPHRFGYWAQCAHQHVVIFLAFLAVGVWWNLRYGTWVVAGMLACAAYAWHDYKVDLTVPLGEDDRQSLYLALTKVYLQDDFIMHVPTKRVSAS</sequence>
<name>A0A165P7K7_9APHY</name>
<dbReference type="OrthoDB" id="2752889at2759"/>
<keyword evidence="2" id="KW-1133">Transmembrane helix</keyword>
<gene>
    <name evidence="3" type="ORF">DAEQUDRAFT_728641</name>
</gene>
<organism evidence="3 4">
    <name type="scientific">Daedalea quercina L-15889</name>
    <dbReference type="NCBI Taxonomy" id="1314783"/>
    <lineage>
        <taxon>Eukaryota</taxon>
        <taxon>Fungi</taxon>
        <taxon>Dikarya</taxon>
        <taxon>Basidiomycota</taxon>
        <taxon>Agaricomycotina</taxon>
        <taxon>Agaricomycetes</taxon>
        <taxon>Polyporales</taxon>
        <taxon>Fomitopsis</taxon>
    </lineage>
</organism>
<feature type="region of interest" description="Disordered" evidence="1">
    <location>
        <begin position="1"/>
        <end position="48"/>
    </location>
</feature>
<feature type="transmembrane region" description="Helical" evidence="2">
    <location>
        <begin position="151"/>
        <end position="171"/>
    </location>
</feature>
<feature type="compositionally biased region" description="Low complexity" evidence="1">
    <location>
        <begin position="9"/>
        <end position="29"/>
    </location>
</feature>
<evidence type="ECO:0000313" key="3">
    <source>
        <dbReference type="EMBL" id="KZT67866.1"/>
    </source>
</evidence>
<accession>A0A165P7K7</accession>
<evidence type="ECO:0000313" key="4">
    <source>
        <dbReference type="Proteomes" id="UP000076727"/>
    </source>
</evidence>
<proteinExistence type="predicted"/>
<keyword evidence="2" id="KW-0472">Membrane</keyword>
<reference evidence="3 4" key="1">
    <citation type="journal article" date="2016" name="Mol. Biol. Evol.">
        <title>Comparative Genomics of Early-Diverging Mushroom-Forming Fungi Provides Insights into the Origins of Lignocellulose Decay Capabilities.</title>
        <authorList>
            <person name="Nagy L.G."/>
            <person name="Riley R."/>
            <person name="Tritt A."/>
            <person name="Adam C."/>
            <person name="Daum C."/>
            <person name="Floudas D."/>
            <person name="Sun H."/>
            <person name="Yadav J.S."/>
            <person name="Pangilinan J."/>
            <person name="Larsson K.H."/>
            <person name="Matsuura K."/>
            <person name="Barry K."/>
            <person name="Labutti K."/>
            <person name="Kuo R."/>
            <person name="Ohm R.A."/>
            <person name="Bhattacharya S.S."/>
            <person name="Shirouzu T."/>
            <person name="Yoshinaga Y."/>
            <person name="Martin F.M."/>
            <person name="Grigoriev I.V."/>
            <person name="Hibbett D.S."/>
        </authorList>
    </citation>
    <scope>NUCLEOTIDE SEQUENCE [LARGE SCALE GENOMIC DNA]</scope>
    <source>
        <strain evidence="3 4">L-15889</strain>
    </source>
</reference>
<keyword evidence="2" id="KW-0812">Transmembrane</keyword>
<dbReference type="Proteomes" id="UP000076727">
    <property type="component" value="Unassembled WGS sequence"/>
</dbReference>
<feature type="transmembrane region" description="Helical" evidence="2">
    <location>
        <begin position="191"/>
        <end position="212"/>
    </location>
</feature>
<dbReference type="EMBL" id="KV429072">
    <property type="protein sequence ID" value="KZT67866.1"/>
    <property type="molecule type" value="Genomic_DNA"/>
</dbReference>
<protein>
    <submittedName>
        <fullName evidence="3">Uncharacterized protein</fullName>
    </submittedName>
</protein>